<organism evidence="2 3">
    <name type="scientific">Rossellomorea vietnamensis</name>
    <dbReference type="NCBI Taxonomy" id="218284"/>
    <lineage>
        <taxon>Bacteria</taxon>
        <taxon>Bacillati</taxon>
        <taxon>Bacillota</taxon>
        <taxon>Bacilli</taxon>
        <taxon>Bacillales</taxon>
        <taxon>Bacillaceae</taxon>
        <taxon>Rossellomorea</taxon>
    </lineage>
</organism>
<gene>
    <name evidence="2" type="ORF">AM506_05245</name>
</gene>
<reference evidence="2 3" key="1">
    <citation type="submission" date="2015-08" db="EMBL/GenBank/DDBJ databases">
        <title>Draft Genome Sequence of Bacillus vietnamensis UCD-SED5.</title>
        <authorList>
            <person name="Lee R.D."/>
            <person name="Jospin G."/>
            <person name="Lang J.M."/>
            <person name="Coil D.A."/>
            <person name="Eisen J.A."/>
        </authorList>
    </citation>
    <scope>NUCLEOTIDE SEQUENCE [LARGE SCALE GENOMIC DNA]</scope>
    <source>
        <strain evidence="2 3">UCD-SED5</strain>
    </source>
</reference>
<sequence length="147" mass="17253">MKVFRARLSDLEGLVELFNDYRMFYHQKSDTLGARKYLEDRLSHDESVIFVAIHDDEYVGFTQLYPSFSSVYMERIWKLNDLYVSKKARRLGAGQMLLDAAKEHAMQTNAKSVILETDWDNVHAQALYEKNGYIKEETVYHYTLPLS</sequence>
<evidence type="ECO:0000313" key="3">
    <source>
        <dbReference type="Proteomes" id="UP000050398"/>
    </source>
</evidence>
<dbReference type="OrthoDB" id="9792929at2"/>
<feature type="domain" description="N-acetyltransferase" evidence="1">
    <location>
        <begin position="1"/>
        <end position="147"/>
    </location>
</feature>
<dbReference type="InterPro" id="IPR016181">
    <property type="entry name" value="Acyl_CoA_acyltransferase"/>
</dbReference>
<dbReference type="PROSITE" id="PS51186">
    <property type="entry name" value="GNAT"/>
    <property type="match status" value="1"/>
</dbReference>
<dbReference type="AlphaFoldDB" id="A0A0P6WGW2"/>
<dbReference type="Gene3D" id="3.40.630.30">
    <property type="match status" value="1"/>
</dbReference>
<dbReference type="RefSeq" id="WP_060671445.1">
    <property type="nucleotide sequence ID" value="NZ_JBCNGU010000004.1"/>
</dbReference>
<proteinExistence type="predicted"/>
<dbReference type="GO" id="GO:0016747">
    <property type="term" value="F:acyltransferase activity, transferring groups other than amino-acyl groups"/>
    <property type="evidence" value="ECO:0007669"/>
    <property type="project" value="InterPro"/>
</dbReference>
<name>A0A0P6WGW2_9BACI</name>
<dbReference type="Proteomes" id="UP000050398">
    <property type="component" value="Unassembled WGS sequence"/>
</dbReference>
<dbReference type="Pfam" id="PF00583">
    <property type="entry name" value="Acetyltransf_1"/>
    <property type="match status" value="1"/>
</dbReference>
<dbReference type="PATRIC" id="fig|218284.4.peg.2163"/>
<evidence type="ECO:0000313" key="2">
    <source>
        <dbReference type="EMBL" id="KPL60532.1"/>
    </source>
</evidence>
<evidence type="ECO:0000259" key="1">
    <source>
        <dbReference type="PROSITE" id="PS51186"/>
    </source>
</evidence>
<protein>
    <submittedName>
        <fullName evidence="2">Acetyltransferase</fullName>
    </submittedName>
</protein>
<keyword evidence="2" id="KW-0808">Transferase</keyword>
<dbReference type="EMBL" id="LIXZ01000003">
    <property type="protein sequence ID" value="KPL60532.1"/>
    <property type="molecule type" value="Genomic_DNA"/>
</dbReference>
<dbReference type="PANTHER" id="PTHR43072:SF58">
    <property type="entry name" value="N-ACETYLTRANSFERASE DOMAIN-CONTAINING PROTEIN"/>
    <property type="match status" value="1"/>
</dbReference>
<dbReference type="SUPFAM" id="SSF55729">
    <property type="entry name" value="Acyl-CoA N-acyltransferases (Nat)"/>
    <property type="match status" value="1"/>
</dbReference>
<dbReference type="PANTHER" id="PTHR43072">
    <property type="entry name" value="N-ACETYLTRANSFERASE"/>
    <property type="match status" value="1"/>
</dbReference>
<accession>A0A0P6WGW2</accession>
<comment type="caution">
    <text evidence="2">The sequence shown here is derived from an EMBL/GenBank/DDBJ whole genome shotgun (WGS) entry which is preliminary data.</text>
</comment>
<dbReference type="CDD" id="cd04301">
    <property type="entry name" value="NAT_SF"/>
    <property type="match status" value="1"/>
</dbReference>
<dbReference type="InterPro" id="IPR000182">
    <property type="entry name" value="GNAT_dom"/>
</dbReference>